<accession>A8P8K7</accession>
<evidence type="ECO:0000313" key="3">
    <source>
        <dbReference type="Proteomes" id="UP000001861"/>
    </source>
</evidence>
<dbReference type="Proteomes" id="UP000001861">
    <property type="component" value="Unassembled WGS sequence"/>
</dbReference>
<feature type="region of interest" description="Disordered" evidence="1">
    <location>
        <begin position="1"/>
        <end position="24"/>
    </location>
</feature>
<protein>
    <submittedName>
        <fullName evidence="2">Uncharacterized protein</fullName>
    </submittedName>
</protein>
<dbReference type="EMBL" id="AACS02000011">
    <property type="protein sequence ID" value="EAU82233.1"/>
    <property type="molecule type" value="Genomic_DNA"/>
</dbReference>
<dbReference type="AlphaFoldDB" id="A8P8K7"/>
<feature type="compositionally biased region" description="Polar residues" evidence="1">
    <location>
        <begin position="1"/>
        <end position="12"/>
    </location>
</feature>
<comment type="caution">
    <text evidence="2">The sequence shown here is derived from an EMBL/GenBank/DDBJ whole genome shotgun (WGS) entry which is preliminary data.</text>
</comment>
<keyword evidence="3" id="KW-1185">Reference proteome</keyword>
<dbReference type="KEGG" id="cci:CC1G_12620"/>
<evidence type="ECO:0000256" key="1">
    <source>
        <dbReference type="SAM" id="MobiDB-lite"/>
    </source>
</evidence>
<gene>
    <name evidence="2" type="ORF">CC1G_12620</name>
</gene>
<dbReference type="VEuPathDB" id="FungiDB:CC1G_12620"/>
<proteinExistence type="predicted"/>
<organism evidence="2 3">
    <name type="scientific">Coprinopsis cinerea (strain Okayama-7 / 130 / ATCC MYA-4618 / FGSC 9003)</name>
    <name type="common">Inky cap fungus</name>
    <name type="synonym">Hormographiella aspergillata</name>
    <dbReference type="NCBI Taxonomy" id="240176"/>
    <lineage>
        <taxon>Eukaryota</taxon>
        <taxon>Fungi</taxon>
        <taxon>Dikarya</taxon>
        <taxon>Basidiomycota</taxon>
        <taxon>Agaricomycotina</taxon>
        <taxon>Agaricomycetes</taxon>
        <taxon>Agaricomycetidae</taxon>
        <taxon>Agaricales</taxon>
        <taxon>Agaricineae</taxon>
        <taxon>Psathyrellaceae</taxon>
        <taxon>Coprinopsis</taxon>
    </lineage>
</organism>
<sequence length="266" mass="30067">MSSRPSSRNLLAQSIPQSPPSPSIPADRLDINVVDLEALNIALQIEVRMDFWSSWLEQNADFGRHVNCGSPHCTQGCTPLDDFMACEACFSNGQQYPTNCGLRTQFLRDTLRSRGGLTSRQITDFLPVYTRFKQTTLDGITSSSSRIGMDGRMFVLLSAARDQLHDVRQSLAPIPHEARSPIHRLQNTLIRARKENARIVCESVRSRQNWMVLSRIIEEALYKCRRTGDAVSILADVSAELERAERLSLIYDADDTEEHEELYDPL</sequence>
<dbReference type="InParanoid" id="A8P8K7"/>
<dbReference type="RefSeq" id="XP_001839592.1">
    <property type="nucleotide sequence ID" value="XM_001839540.1"/>
</dbReference>
<evidence type="ECO:0000313" key="2">
    <source>
        <dbReference type="EMBL" id="EAU82233.1"/>
    </source>
</evidence>
<dbReference type="GeneID" id="6016210"/>
<reference evidence="2 3" key="1">
    <citation type="journal article" date="2010" name="Proc. Natl. Acad. Sci. U.S.A.">
        <title>Insights into evolution of multicellular fungi from the assembled chromosomes of the mushroom Coprinopsis cinerea (Coprinus cinereus).</title>
        <authorList>
            <person name="Stajich J.E."/>
            <person name="Wilke S.K."/>
            <person name="Ahren D."/>
            <person name="Au C.H."/>
            <person name="Birren B.W."/>
            <person name="Borodovsky M."/>
            <person name="Burns C."/>
            <person name="Canback B."/>
            <person name="Casselton L.A."/>
            <person name="Cheng C.K."/>
            <person name="Deng J."/>
            <person name="Dietrich F.S."/>
            <person name="Fargo D.C."/>
            <person name="Farman M.L."/>
            <person name="Gathman A.C."/>
            <person name="Goldberg J."/>
            <person name="Guigo R."/>
            <person name="Hoegger P.J."/>
            <person name="Hooker J.B."/>
            <person name="Huggins A."/>
            <person name="James T.Y."/>
            <person name="Kamada T."/>
            <person name="Kilaru S."/>
            <person name="Kodira C."/>
            <person name="Kues U."/>
            <person name="Kupfer D."/>
            <person name="Kwan H.S."/>
            <person name="Lomsadze A."/>
            <person name="Li W."/>
            <person name="Lilly W.W."/>
            <person name="Ma L.J."/>
            <person name="Mackey A.J."/>
            <person name="Manning G."/>
            <person name="Martin F."/>
            <person name="Muraguchi H."/>
            <person name="Natvig D.O."/>
            <person name="Palmerini H."/>
            <person name="Ramesh M.A."/>
            <person name="Rehmeyer C.J."/>
            <person name="Roe B.A."/>
            <person name="Shenoy N."/>
            <person name="Stanke M."/>
            <person name="Ter-Hovhannisyan V."/>
            <person name="Tunlid A."/>
            <person name="Velagapudi R."/>
            <person name="Vision T.J."/>
            <person name="Zeng Q."/>
            <person name="Zolan M.E."/>
            <person name="Pukkila P.J."/>
        </authorList>
    </citation>
    <scope>NUCLEOTIDE SEQUENCE [LARGE SCALE GENOMIC DNA]</scope>
    <source>
        <strain evidence="3">Okayama-7 / 130 / ATCC MYA-4618 / FGSC 9003</strain>
    </source>
</reference>
<name>A8P8K7_COPC7</name>